<proteinExistence type="predicted"/>
<comment type="caution">
    <text evidence="2">The sequence shown here is derived from an EMBL/GenBank/DDBJ whole genome shotgun (WGS) entry which is preliminary data.</text>
</comment>
<sequence>MLDRGRGSGGNGQKPKKKGRRGWGFGFFELQRRKHNHCWRWGRGIDEWDELLVQRRDLSPSWIAAAASNLLLVIEGRRVSDGYRS</sequence>
<organism evidence="2 3">
    <name type="scientific">Populus alba x Populus x berolinensis</name>
    <dbReference type="NCBI Taxonomy" id="444605"/>
    <lineage>
        <taxon>Eukaryota</taxon>
        <taxon>Viridiplantae</taxon>
        <taxon>Streptophyta</taxon>
        <taxon>Embryophyta</taxon>
        <taxon>Tracheophyta</taxon>
        <taxon>Spermatophyta</taxon>
        <taxon>Magnoliopsida</taxon>
        <taxon>eudicotyledons</taxon>
        <taxon>Gunneridae</taxon>
        <taxon>Pentapetalae</taxon>
        <taxon>rosids</taxon>
        <taxon>fabids</taxon>
        <taxon>Malpighiales</taxon>
        <taxon>Salicaceae</taxon>
        <taxon>Saliceae</taxon>
        <taxon>Populus</taxon>
    </lineage>
</organism>
<dbReference type="AlphaFoldDB" id="A0AAD6RPE2"/>
<reference evidence="2 3" key="1">
    <citation type="journal article" date="2023" name="Mol. Ecol. Resour.">
        <title>Chromosome-level genome assembly of a triploid poplar Populus alba 'Berolinensis'.</title>
        <authorList>
            <person name="Chen S."/>
            <person name="Yu Y."/>
            <person name="Wang X."/>
            <person name="Wang S."/>
            <person name="Zhang T."/>
            <person name="Zhou Y."/>
            <person name="He R."/>
            <person name="Meng N."/>
            <person name="Wang Y."/>
            <person name="Liu W."/>
            <person name="Liu Z."/>
            <person name="Liu J."/>
            <person name="Guo Q."/>
            <person name="Huang H."/>
            <person name="Sederoff R.R."/>
            <person name="Wang G."/>
            <person name="Qu G."/>
            <person name="Chen S."/>
        </authorList>
    </citation>
    <scope>NUCLEOTIDE SEQUENCE [LARGE SCALE GENOMIC DNA]</scope>
    <source>
        <strain evidence="2">SC-2020</strain>
    </source>
</reference>
<keyword evidence="3" id="KW-1185">Reference proteome</keyword>
<evidence type="ECO:0000313" key="3">
    <source>
        <dbReference type="Proteomes" id="UP001164929"/>
    </source>
</evidence>
<name>A0AAD6RPE2_9ROSI</name>
<feature type="region of interest" description="Disordered" evidence="1">
    <location>
        <begin position="1"/>
        <end position="22"/>
    </location>
</feature>
<gene>
    <name evidence="2" type="ORF">NC653_002207</name>
</gene>
<accession>A0AAD6RPE2</accession>
<evidence type="ECO:0000313" key="2">
    <source>
        <dbReference type="EMBL" id="KAJ7012040.1"/>
    </source>
</evidence>
<dbReference type="Proteomes" id="UP001164929">
    <property type="component" value="Chromosome 1"/>
</dbReference>
<protein>
    <submittedName>
        <fullName evidence="2">Uncharacterized protein</fullName>
    </submittedName>
</protein>
<evidence type="ECO:0000256" key="1">
    <source>
        <dbReference type="SAM" id="MobiDB-lite"/>
    </source>
</evidence>
<dbReference type="EMBL" id="JAQIZT010000001">
    <property type="protein sequence ID" value="KAJ7012040.1"/>
    <property type="molecule type" value="Genomic_DNA"/>
</dbReference>